<reference evidence="1 2" key="1">
    <citation type="submission" date="2013-11" db="EMBL/GenBank/DDBJ databases">
        <title>Genome sequencing of Stegodyphus mimosarum.</title>
        <authorList>
            <person name="Bechsgaard J."/>
        </authorList>
    </citation>
    <scope>NUCLEOTIDE SEQUENCE [LARGE SCALE GENOMIC DNA]</scope>
</reference>
<dbReference type="PANTHER" id="PTHR23270">
    <property type="entry name" value="PROGRAMMED CELL DEATH PROTEIN 11 PRE-RRNA PROCESSING PROTEIN RRP5"/>
    <property type="match status" value="1"/>
</dbReference>
<proteinExistence type="predicted"/>
<dbReference type="GO" id="GO:0032040">
    <property type="term" value="C:small-subunit processome"/>
    <property type="evidence" value="ECO:0007669"/>
    <property type="project" value="TreeGrafter"/>
</dbReference>
<dbReference type="SUPFAM" id="SSF48452">
    <property type="entry name" value="TPR-like"/>
    <property type="match status" value="2"/>
</dbReference>
<dbReference type="Gene3D" id="1.25.40.10">
    <property type="entry name" value="Tetratricopeptide repeat domain"/>
    <property type="match status" value="2"/>
</dbReference>
<protein>
    <submittedName>
        <fullName evidence="1">Protein RRP5-like protein</fullName>
    </submittedName>
</protein>
<name>A0A087UNH4_STEMI</name>
<dbReference type="STRING" id="407821.A0A087UNH4"/>
<dbReference type="GO" id="GO:0003723">
    <property type="term" value="F:RNA binding"/>
    <property type="evidence" value="ECO:0007669"/>
    <property type="project" value="TreeGrafter"/>
</dbReference>
<dbReference type="GO" id="GO:0006364">
    <property type="term" value="P:rRNA processing"/>
    <property type="evidence" value="ECO:0007669"/>
    <property type="project" value="InterPro"/>
</dbReference>
<feature type="non-terminal residue" evidence="1">
    <location>
        <position position="223"/>
    </location>
</feature>
<dbReference type="EMBL" id="KK120735">
    <property type="protein sequence ID" value="KFM78913.1"/>
    <property type="molecule type" value="Genomic_DNA"/>
</dbReference>
<dbReference type="InterPro" id="IPR011990">
    <property type="entry name" value="TPR-like_helical_dom_sf"/>
</dbReference>
<dbReference type="OrthoDB" id="412781at2759"/>
<dbReference type="InterPro" id="IPR045209">
    <property type="entry name" value="Rrp5"/>
</dbReference>
<gene>
    <name evidence="1" type="ORF">X975_05253</name>
</gene>
<sequence length="223" mass="26150">MKIKEFDPGNSVYENIQSQDEAETLVTTYPNSSKAWLLYMVYCLKHAEVNKARAVAKRALQTINFREDKEKLNIWKALLNLELHYGTDESVDNAFKEALVYNDQGVIYNHMVDAYISLEKTEDLVKLSNVILKKLKSDKEVWIKFMTYYMKIGKQNEARNFLSRSLQSVPNKEHSDILGKFAHLEYKHGNLERSLSMFEDILIKYPKRKDLRMIYVQVLKQQG</sequence>
<organism evidence="1 2">
    <name type="scientific">Stegodyphus mimosarum</name>
    <name type="common">African social velvet spider</name>
    <dbReference type="NCBI Taxonomy" id="407821"/>
    <lineage>
        <taxon>Eukaryota</taxon>
        <taxon>Metazoa</taxon>
        <taxon>Ecdysozoa</taxon>
        <taxon>Arthropoda</taxon>
        <taxon>Chelicerata</taxon>
        <taxon>Arachnida</taxon>
        <taxon>Araneae</taxon>
        <taxon>Araneomorphae</taxon>
        <taxon>Entelegynae</taxon>
        <taxon>Eresoidea</taxon>
        <taxon>Eresidae</taxon>
        <taxon>Stegodyphus</taxon>
    </lineage>
</organism>
<dbReference type="OMA" id="IWFHRIQ"/>
<dbReference type="PANTHER" id="PTHR23270:SF10">
    <property type="entry name" value="PROTEIN RRP5 HOMOLOG"/>
    <property type="match status" value="1"/>
</dbReference>
<dbReference type="AlphaFoldDB" id="A0A087UNH4"/>
<evidence type="ECO:0000313" key="2">
    <source>
        <dbReference type="Proteomes" id="UP000054359"/>
    </source>
</evidence>
<evidence type="ECO:0000313" key="1">
    <source>
        <dbReference type="EMBL" id="KFM78913.1"/>
    </source>
</evidence>
<dbReference type="Proteomes" id="UP000054359">
    <property type="component" value="Unassembled WGS sequence"/>
</dbReference>
<accession>A0A087UNH4</accession>
<keyword evidence="2" id="KW-1185">Reference proteome</keyword>